<sequence>MNRSIDPRHKSADTAAYHDLIRKLDRIFAEEGNSRVIEHIRSLAVTDKHPFQTPNSLLPTEDARERRDFALAIQVYIRTDSSQKDFQLRGEQMAAIMSIPREQLLPGGHLSPVGLPPTEVLNFKDKLESIWPFSLHCKYHYPFCDSGLLTLYEVLQALDKKEHRDQSSRSTASNKSSLPGSTDQREKEDSEAKYPKKKVYRNKKEKEKCKERDSDMCVMMKTADPDVCHILPFTFNDTLDNAKKTENVFYGVASIMGQEFFERLRGQAADMSNLGATDRAWNMICLNPQLHRWWSKAYFGLQCLGIEHDEHNMATLTIQFRWMPKIRRRVYERVKVSGRGNHWLHVKKAIDLFHRKEDPAPTSQEQEQ</sequence>
<dbReference type="InterPro" id="IPR003615">
    <property type="entry name" value="HNH_nuc"/>
</dbReference>
<evidence type="ECO:0000313" key="4">
    <source>
        <dbReference type="Proteomes" id="UP000582016"/>
    </source>
</evidence>
<comment type="caution">
    <text evidence="3">The sequence shown here is derived from an EMBL/GenBank/DDBJ whole genome shotgun (WGS) entry which is preliminary data.</text>
</comment>
<dbReference type="AlphaFoldDB" id="A0A8H5I374"/>
<feature type="domain" description="HNH nuclease" evidence="2">
    <location>
        <begin position="217"/>
        <end position="301"/>
    </location>
</feature>
<feature type="compositionally biased region" description="Basic and acidic residues" evidence="1">
    <location>
        <begin position="183"/>
        <end position="194"/>
    </location>
</feature>
<evidence type="ECO:0000259" key="2">
    <source>
        <dbReference type="Pfam" id="PF13391"/>
    </source>
</evidence>
<protein>
    <recommendedName>
        <fullName evidence="2">HNH nuclease domain-containing protein</fullName>
    </recommendedName>
</protein>
<gene>
    <name evidence="3" type="ORF">FPHYL_14226</name>
</gene>
<dbReference type="Pfam" id="PF13391">
    <property type="entry name" value="HNH_2"/>
    <property type="match status" value="1"/>
</dbReference>
<evidence type="ECO:0000256" key="1">
    <source>
        <dbReference type="SAM" id="MobiDB-lite"/>
    </source>
</evidence>
<feature type="compositionally biased region" description="Polar residues" evidence="1">
    <location>
        <begin position="168"/>
        <end position="182"/>
    </location>
</feature>
<accession>A0A8H5I374</accession>
<dbReference type="EMBL" id="JAAOAQ010001248">
    <property type="protein sequence ID" value="KAF5529363.1"/>
    <property type="molecule type" value="Genomic_DNA"/>
</dbReference>
<reference evidence="3 4" key="1">
    <citation type="submission" date="2020-05" db="EMBL/GenBank/DDBJ databases">
        <title>Identification and distribution of gene clusters putatively required for synthesis of sphingolipid metabolism inhibitors in phylogenetically diverse species of the filamentous fungus Fusarium.</title>
        <authorList>
            <person name="Kim H.-S."/>
            <person name="Busman M."/>
            <person name="Brown D.W."/>
            <person name="Divon H."/>
            <person name="Uhlig S."/>
            <person name="Proctor R.H."/>
        </authorList>
    </citation>
    <scope>NUCLEOTIDE SEQUENCE [LARGE SCALE GENOMIC DNA]</scope>
    <source>
        <strain evidence="3 4">NRRL 13617</strain>
    </source>
</reference>
<organism evidence="3 4">
    <name type="scientific">Fusarium phyllophilum</name>
    <dbReference type="NCBI Taxonomy" id="47803"/>
    <lineage>
        <taxon>Eukaryota</taxon>
        <taxon>Fungi</taxon>
        <taxon>Dikarya</taxon>
        <taxon>Ascomycota</taxon>
        <taxon>Pezizomycotina</taxon>
        <taxon>Sordariomycetes</taxon>
        <taxon>Hypocreomycetidae</taxon>
        <taxon>Hypocreales</taxon>
        <taxon>Nectriaceae</taxon>
        <taxon>Fusarium</taxon>
        <taxon>Fusarium fujikuroi species complex</taxon>
    </lineage>
</organism>
<feature type="non-terminal residue" evidence="3">
    <location>
        <position position="368"/>
    </location>
</feature>
<dbReference type="Proteomes" id="UP000582016">
    <property type="component" value="Unassembled WGS sequence"/>
</dbReference>
<dbReference type="OrthoDB" id="5416097at2759"/>
<feature type="region of interest" description="Disordered" evidence="1">
    <location>
        <begin position="162"/>
        <end position="197"/>
    </location>
</feature>
<evidence type="ECO:0000313" key="3">
    <source>
        <dbReference type="EMBL" id="KAF5529363.1"/>
    </source>
</evidence>
<keyword evidence="4" id="KW-1185">Reference proteome</keyword>
<proteinExistence type="predicted"/>
<name>A0A8H5I374_9HYPO</name>